<dbReference type="InterPro" id="IPR001650">
    <property type="entry name" value="Helicase_C-like"/>
</dbReference>
<feature type="short sequence motif" description="Q motif" evidence="13">
    <location>
        <begin position="314"/>
        <end position="342"/>
    </location>
</feature>
<evidence type="ECO:0000256" key="3">
    <source>
        <dbReference type="ARBA" id="ARBA00022741"/>
    </source>
</evidence>
<dbReference type="FunFam" id="3.40.50.300:FF:000906">
    <property type="entry name" value="Probable ATP-dependent RNA helicase DDX52"/>
    <property type="match status" value="1"/>
</dbReference>
<dbReference type="GO" id="GO:0005524">
    <property type="term" value="F:ATP binding"/>
    <property type="evidence" value="ECO:0007669"/>
    <property type="project" value="UniProtKB-KW"/>
</dbReference>
<dbReference type="CDD" id="cd17957">
    <property type="entry name" value="DEADc_DDX52"/>
    <property type="match status" value="1"/>
</dbReference>
<dbReference type="PROSITE" id="PS51192">
    <property type="entry name" value="HELICASE_ATP_BIND_1"/>
    <property type="match status" value="1"/>
</dbReference>
<feature type="compositionally biased region" description="Basic and acidic residues" evidence="14">
    <location>
        <begin position="215"/>
        <end position="235"/>
    </location>
</feature>
<feature type="compositionally biased region" description="Basic and acidic residues" evidence="14">
    <location>
        <begin position="733"/>
        <end position="745"/>
    </location>
</feature>
<dbReference type="Pfam" id="PF00270">
    <property type="entry name" value="DEAD"/>
    <property type="match status" value="1"/>
</dbReference>
<dbReference type="InterPro" id="IPR027417">
    <property type="entry name" value="P-loop_NTPase"/>
</dbReference>
<keyword evidence="6" id="KW-0067">ATP-binding</keyword>
<dbReference type="AlphaFoldDB" id="A0A8B9E9E8"/>
<dbReference type="GO" id="GO:0005730">
    <property type="term" value="C:nucleolus"/>
    <property type="evidence" value="ECO:0007669"/>
    <property type="project" value="UniProtKB-SubCell"/>
</dbReference>
<dbReference type="Proteomes" id="UP000694521">
    <property type="component" value="Unplaced"/>
</dbReference>
<evidence type="ECO:0000256" key="9">
    <source>
        <dbReference type="ARBA" id="ARBA00024355"/>
    </source>
</evidence>
<dbReference type="FunFam" id="3.40.50.300:FF:000759">
    <property type="entry name" value="probable ATP-dependent RNA helicase DDX52"/>
    <property type="match status" value="1"/>
</dbReference>
<dbReference type="Gene3D" id="3.40.50.300">
    <property type="entry name" value="P-loop containing nucleotide triphosphate hydrolases"/>
    <property type="match status" value="2"/>
</dbReference>
<organism evidence="18 19">
    <name type="scientific">Anser cygnoides</name>
    <name type="common">Swan goose</name>
    <dbReference type="NCBI Taxonomy" id="8845"/>
    <lineage>
        <taxon>Eukaryota</taxon>
        <taxon>Metazoa</taxon>
        <taxon>Chordata</taxon>
        <taxon>Craniata</taxon>
        <taxon>Vertebrata</taxon>
        <taxon>Euteleostomi</taxon>
        <taxon>Archelosauria</taxon>
        <taxon>Archosauria</taxon>
        <taxon>Dinosauria</taxon>
        <taxon>Saurischia</taxon>
        <taxon>Theropoda</taxon>
        <taxon>Coelurosauria</taxon>
        <taxon>Aves</taxon>
        <taxon>Neognathae</taxon>
        <taxon>Galloanserae</taxon>
        <taxon>Anseriformes</taxon>
        <taxon>Anatidae</taxon>
        <taxon>Anserinae</taxon>
        <taxon>Anser</taxon>
    </lineage>
</organism>
<dbReference type="CDD" id="cd18787">
    <property type="entry name" value="SF2_C_DEAD"/>
    <property type="match status" value="1"/>
</dbReference>
<feature type="compositionally biased region" description="Low complexity" evidence="14">
    <location>
        <begin position="193"/>
        <end position="205"/>
    </location>
</feature>
<feature type="region of interest" description="Disordered" evidence="14">
    <location>
        <begin position="726"/>
        <end position="758"/>
    </location>
</feature>
<comment type="catalytic activity">
    <reaction evidence="11">
        <text>ATP + H2O = ADP + phosphate + H(+)</text>
        <dbReference type="Rhea" id="RHEA:13065"/>
        <dbReference type="ChEBI" id="CHEBI:15377"/>
        <dbReference type="ChEBI" id="CHEBI:15378"/>
        <dbReference type="ChEBI" id="CHEBI:30616"/>
        <dbReference type="ChEBI" id="CHEBI:43474"/>
        <dbReference type="ChEBI" id="CHEBI:456216"/>
        <dbReference type="EC" id="3.6.4.13"/>
    </reaction>
</comment>
<comment type="subcellular location">
    <subcellularLocation>
        <location evidence="1">Nucleus</location>
        <location evidence="1">Nucleolus</location>
    </subcellularLocation>
</comment>
<evidence type="ECO:0000313" key="18">
    <source>
        <dbReference type="Ensembl" id="ENSACDP00005017629.1"/>
    </source>
</evidence>
<keyword evidence="7" id="KW-0694">RNA-binding</keyword>
<dbReference type="PANTHER" id="PTHR47959">
    <property type="entry name" value="ATP-DEPENDENT RNA HELICASE RHLE-RELATED"/>
    <property type="match status" value="1"/>
</dbReference>
<dbReference type="Ensembl" id="ENSACDT00005021167.1">
    <property type="protein sequence ID" value="ENSACDP00005017629.1"/>
    <property type="gene ID" value="ENSACDG00005012844.1"/>
</dbReference>
<dbReference type="InterPro" id="IPR014001">
    <property type="entry name" value="Helicase_ATP-bd"/>
</dbReference>
<feature type="domain" description="Helicase C-terminal" evidence="16">
    <location>
        <begin position="534"/>
        <end position="695"/>
    </location>
</feature>
<dbReference type="Pfam" id="PF00271">
    <property type="entry name" value="Helicase_C"/>
    <property type="match status" value="1"/>
</dbReference>
<dbReference type="PROSITE" id="PS51194">
    <property type="entry name" value="HELICASE_CTER"/>
    <property type="match status" value="1"/>
</dbReference>
<dbReference type="GO" id="GO:0016787">
    <property type="term" value="F:hydrolase activity"/>
    <property type="evidence" value="ECO:0007669"/>
    <property type="project" value="UniProtKB-KW"/>
</dbReference>
<dbReference type="GO" id="GO:0003724">
    <property type="term" value="F:RNA helicase activity"/>
    <property type="evidence" value="ECO:0007669"/>
    <property type="project" value="UniProtKB-EC"/>
</dbReference>
<dbReference type="PROSITE" id="PS51195">
    <property type="entry name" value="Q_MOTIF"/>
    <property type="match status" value="1"/>
</dbReference>
<evidence type="ECO:0000256" key="12">
    <source>
        <dbReference type="ARBA" id="ARBA00075556"/>
    </source>
</evidence>
<feature type="region of interest" description="Disordered" evidence="14">
    <location>
        <begin position="19"/>
        <end position="47"/>
    </location>
</feature>
<evidence type="ECO:0000256" key="1">
    <source>
        <dbReference type="ARBA" id="ARBA00004604"/>
    </source>
</evidence>
<dbReference type="GO" id="GO:0003723">
    <property type="term" value="F:RNA binding"/>
    <property type="evidence" value="ECO:0007669"/>
    <property type="project" value="UniProtKB-KW"/>
</dbReference>
<evidence type="ECO:0000256" key="5">
    <source>
        <dbReference type="ARBA" id="ARBA00022806"/>
    </source>
</evidence>
<feature type="domain" description="DEAD-box RNA helicase Q" evidence="17">
    <location>
        <begin position="314"/>
        <end position="342"/>
    </location>
</feature>
<keyword evidence="3" id="KW-0547">Nucleotide-binding</keyword>
<reference evidence="18" key="1">
    <citation type="submission" date="2025-08" db="UniProtKB">
        <authorList>
            <consortium name="Ensembl"/>
        </authorList>
    </citation>
    <scope>IDENTIFICATION</scope>
</reference>
<dbReference type="PANTHER" id="PTHR47959:SF15">
    <property type="entry name" value="RNA HELICASE"/>
    <property type="match status" value="1"/>
</dbReference>
<dbReference type="SMART" id="SM00490">
    <property type="entry name" value="HELICc"/>
    <property type="match status" value="1"/>
</dbReference>
<evidence type="ECO:0000313" key="19">
    <source>
        <dbReference type="Proteomes" id="UP000694521"/>
    </source>
</evidence>
<dbReference type="EC" id="3.6.4.13" evidence="2"/>
<evidence type="ECO:0000256" key="7">
    <source>
        <dbReference type="ARBA" id="ARBA00022884"/>
    </source>
</evidence>
<dbReference type="SMART" id="SM00487">
    <property type="entry name" value="DEXDc"/>
    <property type="match status" value="1"/>
</dbReference>
<evidence type="ECO:0000256" key="6">
    <source>
        <dbReference type="ARBA" id="ARBA00022840"/>
    </source>
</evidence>
<keyword evidence="4" id="KW-0378">Hydrolase</keyword>
<accession>A0A8B9E9E8</accession>
<reference evidence="18" key="2">
    <citation type="submission" date="2025-09" db="UniProtKB">
        <authorList>
            <consortium name="Ensembl"/>
        </authorList>
    </citation>
    <scope>IDENTIFICATION</scope>
</reference>
<evidence type="ECO:0000259" key="16">
    <source>
        <dbReference type="PROSITE" id="PS51194"/>
    </source>
</evidence>
<comment type="similarity">
    <text evidence="9">Belongs to the DEAD box helicase family. DDX52/ROK1 subfamily.</text>
</comment>
<dbReference type="InterPro" id="IPR050079">
    <property type="entry name" value="DEAD_box_RNA_helicase"/>
</dbReference>
<dbReference type="InterPro" id="IPR011545">
    <property type="entry name" value="DEAD/DEAH_box_helicase_dom"/>
</dbReference>
<keyword evidence="8" id="KW-0539">Nucleus</keyword>
<protein>
    <recommendedName>
        <fullName evidence="10">Probable ATP-dependent RNA helicase DDX52</fullName>
        <ecNumber evidence="2">3.6.4.13</ecNumber>
    </recommendedName>
    <alternativeName>
        <fullName evidence="12">DEAD box protein 52</fullName>
    </alternativeName>
</protein>
<evidence type="ECO:0000256" key="14">
    <source>
        <dbReference type="SAM" id="MobiDB-lite"/>
    </source>
</evidence>
<dbReference type="GO" id="GO:0030490">
    <property type="term" value="P:maturation of SSU-rRNA"/>
    <property type="evidence" value="ECO:0007669"/>
    <property type="project" value="InterPro"/>
</dbReference>
<dbReference type="InterPro" id="IPR044764">
    <property type="entry name" value="DDX52/Rok1_DEADc"/>
</dbReference>
<evidence type="ECO:0000256" key="11">
    <source>
        <dbReference type="ARBA" id="ARBA00047984"/>
    </source>
</evidence>
<keyword evidence="19" id="KW-1185">Reference proteome</keyword>
<evidence type="ECO:0000256" key="4">
    <source>
        <dbReference type="ARBA" id="ARBA00022801"/>
    </source>
</evidence>
<feature type="compositionally biased region" description="Basic residues" evidence="14">
    <location>
        <begin position="24"/>
        <end position="35"/>
    </location>
</feature>
<evidence type="ECO:0000259" key="17">
    <source>
        <dbReference type="PROSITE" id="PS51195"/>
    </source>
</evidence>
<proteinExistence type="inferred from homology"/>
<gene>
    <name evidence="18" type="primary">DDX52</name>
</gene>
<evidence type="ECO:0000256" key="10">
    <source>
        <dbReference type="ARBA" id="ARBA00044533"/>
    </source>
</evidence>
<name>A0A8B9E9E8_ANSCY</name>
<feature type="region of interest" description="Disordered" evidence="14">
    <location>
        <begin position="177"/>
        <end position="254"/>
    </location>
</feature>
<feature type="domain" description="Helicase ATP-binding" evidence="15">
    <location>
        <begin position="345"/>
        <end position="523"/>
    </location>
</feature>
<evidence type="ECO:0000259" key="15">
    <source>
        <dbReference type="PROSITE" id="PS51192"/>
    </source>
</evidence>
<dbReference type="GO" id="GO:0005829">
    <property type="term" value="C:cytosol"/>
    <property type="evidence" value="ECO:0007669"/>
    <property type="project" value="TreeGrafter"/>
</dbReference>
<dbReference type="SUPFAM" id="SSF52540">
    <property type="entry name" value="P-loop containing nucleoside triphosphate hydrolases"/>
    <property type="match status" value="1"/>
</dbReference>
<evidence type="ECO:0000256" key="13">
    <source>
        <dbReference type="PROSITE-ProRule" id="PRU00552"/>
    </source>
</evidence>
<evidence type="ECO:0000256" key="8">
    <source>
        <dbReference type="ARBA" id="ARBA00023242"/>
    </source>
</evidence>
<sequence>MVANTEGKCTRGWITLRTMDGKKEKKKPQKNRRGLARPGRAWGLAPPRGPVAMGPSLWARCYGPVAMAPAPPEVPSASGWAAAWRRRSCSAAWAPGPVSTCGASGATRGASGCGLGGGSPGGAPGGWGRALALALALGPLPSRPVPAAGPGSAAAWRRRAPSRRFLLSCPQVIKGSGGGGSPGGLDFFGSKEGAPPGSATGAGAAERGGLQEEDGAGKKGVEVTGKRKRTAENGKGKRKRKKMQEAASMPELSENNGIMWMSSLEAKIKDTKDKKPTAEKLERLRREKINRFRNQHRINVQGTDLPDPIATFEQLQKEYKIHPKIMENVRAAGFQVPTPIQMQAIPVMLHGRELLASAPTGSGKTLAFCIPLLTHLKQPMNKGFRALIIAPTRELASQTHRELVKLAEGTGFRIHMIHKAVEAAKKFGPKSSKKFDILVTTPNRLIYLLKQDPPAIDLTSVEWLVVDESDKLFEDGKTGFRDQLASVFLACTSHVVRRALFSATFARDVEEWCKLNLDSVVLVSVGARNSAAETVEQELLFVGSETGKLTAMRELVKKGFAPPVLVFVQSIERAKELFHELIYEGINVDVIHADKTQQQRDNVVHSFRAGKIWVLICTALLARGIDFKGVNMVINYDLPTSAVEYIHRIGRTGRAGHTGKAVTFFTEDDKPLLRSIANVIQRAGCPVPGYIKHFPKLQSKQKKKFIKKPLTREAICTTPQCFLKKKKSKKRTAKENIKEKKKANEVTDAGNLKTSSKS</sequence>
<keyword evidence="5" id="KW-0347">Helicase</keyword>
<evidence type="ECO:0000256" key="2">
    <source>
        <dbReference type="ARBA" id="ARBA00012552"/>
    </source>
</evidence>
<dbReference type="InterPro" id="IPR014014">
    <property type="entry name" value="RNA_helicase_DEAD_Q_motif"/>
</dbReference>